<evidence type="ECO:0000313" key="1">
    <source>
        <dbReference type="EMBL" id="MBD2535407.1"/>
    </source>
</evidence>
<organism evidence="1 2">
    <name type="scientific">Nostoc flagelliforme FACHB-838</name>
    <dbReference type="NCBI Taxonomy" id="2692904"/>
    <lineage>
        <taxon>Bacteria</taxon>
        <taxon>Bacillati</taxon>
        <taxon>Cyanobacteriota</taxon>
        <taxon>Cyanophyceae</taxon>
        <taxon>Nostocales</taxon>
        <taxon>Nostocaceae</taxon>
        <taxon>Nostoc</taxon>
    </lineage>
</organism>
<accession>A0ABR8E2T9</accession>
<reference evidence="1 2" key="1">
    <citation type="journal article" date="2020" name="ISME J.">
        <title>Comparative genomics reveals insights into cyanobacterial evolution and habitat adaptation.</title>
        <authorList>
            <person name="Chen M.Y."/>
            <person name="Teng W.K."/>
            <person name="Zhao L."/>
            <person name="Hu C.X."/>
            <person name="Zhou Y.K."/>
            <person name="Han B.P."/>
            <person name="Song L.R."/>
            <person name="Shu W.S."/>
        </authorList>
    </citation>
    <scope>NUCLEOTIDE SEQUENCE [LARGE SCALE GENOMIC DNA]</scope>
    <source>
        <strain evidence="1 2">FACHB-838</strain>
    </source>
</reference>
<proteinExistence type="predicted"/>
<sequence length="68" mass="7648">MTVRLGTMAEEFRFGVPCWWCTHYTSVPCGWAAPILRSAQNTEVAFAPAGSLHPIGTPVDIEKKQWWL</sequence>
<gene>
    <name evidence="1" type="ORF">H6G97_40840</name>
</gene>
<keyword evidence="2" id="KW-1185">Reference proteome</keyword>
<name>A0ABR8E2T9_9NOSO</name>
<evidence type="ECO:0000313" key="2">
    <source>
        <dbReference type="Proteomes" id="UP000623440"/>
    </source>
</evidence>
<dbReference type="RefSeq" id="WP_190946239.1">
    <property type="nucleotide sequence ID" value="NZ_JACJSI010000272.1"/>
</dbReference>
<comment type="caution">
    <text evidence="1">The sequence shown here is derived from an EMBL/GenBank/DDBJ whole genome shotgun (WGS) entry which is preliminary data.</text>
</comment>
<dbReference type="Proteomes" id="UP000623440">
    <property type="component" value="Unassembled WGS sequence"/>
</dbReference>
<protein>
    <submittedName>
        <fullName evidence="1">Uncharacterized protein</fullName>
    </submittedName>
</protein>
<dbReference type="EMBL" id="JACJSI010000272">
    <property type="protein sequence ID" value="MBD2535407.1"/>
    <property type="molecule type" value="Genomic_DNA"/>
</dbReference>